<evidence type="ECO:0000313" key="1">
    <source>
        <dbReference type="EMBL" id="CEM60907.1"/>
    </source>
</evidence>
<keyword evidence="2" id="KW-1185">Reference proteome</keyword>
<dbReference type="AlphaFoldDB" id="A0A0B7GTP6"/>
<accession>A0A0B7GTP6</accession>
<dbReference type="EMBL" id="CDNC01000004">
    <property type="protein sequence ID" value="CEM60907.1"/>
    <property type="molecule type" value="Genomic_DNA"/>
</dbReference>
<name>A0A0B7GTP6_TREPH</name>
<organism evidence="1 2">
    <name type="scientific">Treponema phagedenis</name>
    <dbReference type="NCBI Taxonomy" id="162"/>
    <lineage>
        <taxon>Bacteria</taxon>
        <taxon>Pseudomonadati</taxon>
        <taxon>Spirochaetota</taxon>
        <taxon>Spirochaetia</taxon>
        <taxon>Spirochaetales</taxon>
        <taxon>Treponemataceae</taxon>
        <taxon>Treponema</taxon>
    </lineage>
</organism>
<reference evidence="2" key="1">
    <citation type="submission" date="2015-01" db="EMBL/GenBank/DDBJ databases">
        <authorList>
            <person name="Manzoor Shahid"/>
            <person name="Zubair Saima"/>
        </authorList>
    </citation>
    <scope>NUCLEOTIDE SEQUENCE [LARGE SCALE GENOMIC DNA]</scope>
    <source>
        <strain evidence="2">V1</strain>
    </source>
</reference>
<evidence type="ECO:0000313" key="2">
    <source>
        <dbReference type="Proteomes" id="UP000042527"/>
    </source>
</evidence>
<dbReference type="Proteomes" id="UP000042527">
    <property type="component" value="Unassembled WGS sequence"/>
</dbReference>
<gene>
    <name evidence="1" type="ORF">TPHV1_120036</name>
</gene>
<protein>
    <submittedName>
        <fullName evidence="1">Uncharacterized protein</fullName>
    </submittedName>
</protein>
<proteinExistence type="predicted"/>
<sequence>MTIQKNKNSINLQKHLIFCILSVYNLKKEKNNIDLCTFLCYSYFINTRDF</sequence>